<dbReference type="RefSeq" id="XP_001483184.2">
    <property type="nucleotide sequence ID" value="XM_001483134.1"/>
</dbReference>
<feature type="domain" description="Major facilitator superfamily (MFS) profile" evidence="9">
    <location>
        <begin position="73"/>
        <end position="517"/>
    </location>
</feature>
<evidence type="ECO:0000313" key="10">
    <source>
        <dbReference type="EMBL" id="EDK41041.2"/>
    </source>
</evidence>
<dbReference type="InterPro" id="IPR003663">
    <property type="entry name" value="Sugar/inositol_transpt"/>
</dbReference>
<dbReference type="VEuPathDB" id="FungiDB:PGUG_05139"/>
<dbReference type="PROSITE" id="PS00216">
    <property type="entry name" value="SUGAR_TRANSPORT_1"/>
    <property type="match status" value="1"/>
</dbReference>
<dbReference type="GO" id="GO:0016020">
    <property type="term" value="C:membrane"/>
    <property type="evidence" value="ECO:0007669"/>
    <property type="project" value="UniProtKB-SubCell"/>
</dbReference>
<dbReference type="SUPFAM" id="SSF103473">
    <property type="entry name" value="MFS general substrate transporter"/>
    <property type="match status" value="1"/>
</dbReference>
<feature type="transmembrane region" description="Helical" evidence="8">
    <location>
        <begin position="153"/>
        <end position="173"/>
    </location>
</feature>
<dbReference type="OrthoDB" id="6133115at2759"/>
<name>A5DPD8_PICGU</name>
<evidence type="ECO:0000259" key="9">
    <source>
        <dbReference type="PROSITE" id="PS50850"/>
    </source>
</evidence>
<dbReference type="PANTHER" id="PTHR48022:SF45">
    <property type="entry name" value="MAJOR FACILITATOR SUPERFAMILY (MFS) PROFILE DOMAIN-CONTAINING PROTEIN-RELATED"/>
    <property type="match status" value="1"/>
</dbReference>
<dbReference type="InParanoid" id="A5DPD8"/>
<comment type="subcellular location">
    <subcellularLocation>
        <location evidence="1">Membrane</location>
        <topology evidence="1">Multi-pass membrane protein</topology>
    </subcellularLocation>
</comment>
<proteinExistence type="inferred from homology"/>
<evidence type="ECO:0000313" key="11">
    <source>
        <dbReference type="Proteomes" id="UP000001997"/>
    </source>
</evidence>
<dbReference type="KEGG" id="pgu:PGUG_05139"/>
<evidence type="ECO:0000256" key="5">
    <source>
        <dbReference type="ARBA" id="ARBA00022989"/>
    </source>
</evidence>
<feature type="transmembrane region" description="Helical" evidence="8">
    <location>
        <begin position="179"/>
        <end position="199"/>
    </location>
</feature>
<dbReference type="Gene3D" id="1.20.1250.20">
    <property type="entry name" value="MFS general substrate transporter like domains"/>
    <property type="match status" value="1"/>
</dbReference>
<evidence type="ECO:0000256" key="8">
    <source>
        <dbReference type="SAM" id="Phobius"/>
    </source>
</evidence>
<feature type="transmembrane region" description="Helical" evidence="8">
    <location>
        <begin position="128"/>
        <end position="146"/>
    </location>
</feature>
<feature type="transmembrane region" description="Helical" evidence="8">
    <location>
        <begin position="331"/>
        <end position="352"/>
    </location>
</feature>
<dbReference type="PANTHER" id="PTHR48022">
    <property type="entry name" value="PLASTIDIC GLUCOSE TRANSPORTER 4"/>
    <property type="match status" value="1"/>
</dbReference>
<feature type="transmembrane region" description="Helical" evidence="8">
    <location>
        <begin position="397"/>
        <end position="419"/>
    </location>
</feature>
<dbReference type="PRINTS" id="PR00171">
    <property type="entry name" value="SUGRTRNSPORT"/>
</dbReference>
<dbReference type="InterPro" id="IPR020846">
    <property type="entry name" value="MFS_dom"/>
</dbReference>
<dbReference type="InterPro" id="IPR050360">
    <property type="entry name" value="MFS_Sugar_Transporters"/>
</dbReference>
<feature type="transmembrane region" description="Helical" evidence="8">
    <location>
        <begin position="211"/>
        <end position="235"/>
    </location>
</feature>
<sequence>MMQIGKNLPHPIAEKNTISPTGPWHNGICTQLVEDIRANTCSNEGNGIMVTQVETHKKYFLGLTGDSLNLAAIILIVMPAIISFGYNQSLLGGLLDFPAFEKRFPEIAADLATGSEKKHKTTLRGTVVALYAAGGIIGSVSCVWLGDIRGRRFTLFVAAIVQLIGAIIMTTSYSFAQLIVSRIILGLGTGGLLATVTVWQSEISNAKRRGSHVSFVGVFLGMGLCLSLWLDFGFFYTSGEVSFRVPFVFQVIFSFMVAGLIYMFPESPRYLMKKGRVDEAEQVMLVIEDGMTEPDEIRKAIRDQQTSMDLAGQVKFWDFCRMGPQRTLNRTILAVTCLAGLQLTGVNAITFYTSTIFGRYLGLQPSVAKPLAAVYQMTSIVGGSLAAFTVERFGRKTLMITSAAGNAICMACLAALLSYPDNKSATKAATFFVYMYHFVYVIGWGGVPFLYASEIAPLAHRAAINGLAVGAFWAFNFMIGEVSPDAYEGIGVKYMIVWACTNFVLAIVVYFFFPETSGRSLEEIDEIFAMADGWLDAVRIAKRVPHRHSFEEAEDSEKVSGYSLGYENMKDRFDKPIIAHEENAK</sequence>
<feature type="transmembrane region" description="Helical" evidence="8">
    <location>
        <begin position="431"/>
        <end position="451"/>
    </location>
</feature>
<evidence type="ECO:0000256" key="6">
    <source>
        <dbReference type="ARBA" id="ARBA00023136"/>
    </source>
</evidence>
<feature type="transmembrane region" description="Helical" evidence="8">
    <location>
        <begin position="247"/>
        <end position="264"/>
    </location>
</feature>
<feature type="transmembrane region" description="Helical" evidence="8">
    <location>
        <begin position="492"/>
        <end position="513"/>
    </location>
</feature>
<dbReference type="GeneID" id="5124551"/>
<reference evidence="10 11" key="1">
    <citation type="journal article" date="2009" name="Nature">
        <title>Evolution of pathogenicity and sexual reproduction in eight Candida genomes.</title>
        <authorList>
            <person name="Butler G."/>
            <person name="Rasmussen M.D."/>
            <person name="Lin M.F."/>
            <person name="Santos M.A."/>
            <person name="Sakthikumar S."/>
            <person name="Munro C.A."/>
            <person name="Rheinbay E."/>
            <person name="Grabherr M."/>
            <person name="Forche A."/>
            <person name="Reedy J.L."/>
            <person name="Agrafioti I."/>
            <person name="Arnaud M.B."/>
            <person name="Bates S."/>
            <person name="Brown A.J."/>
            <person name="Brunke S."/>
            <person name="Costanzo M.C."/>
            <person name="Fitzpatrick D.A."/>
            <person name="de Groot P.W."/>
            <person name="Harris D."/>
            <person name="Hoyer L.L."/>
            <person name="Hube B."/>
            <person name="Klis F.M."/>
            <person name="Kodira C."/>
            <person name="Lennard N."/>
            <person name="Logue M.E."/>
            <person name="Martin R."/>
            <person name="Neiman A.M."/>
            <person name="Nikolaou E."/>
            <person name="Quail M.A."/>
            <person name="Quinn J."/>
            <person name="Santos M.C."/>
            <person name="Schmitzberger F.F."/>
            <person name="Sherlock G."/>
            <person name="Shah P."/>
            <person name="Silverstein K.A."/>
            <person name="Skrzypek M.S."/>
            <person name="Soll D."/>
            <person name="Staggs R."/>
            <person name="Stansfield I."/>
            <person name="Stumpf M.P."/>
            <person name="Sudbery P.E."/>
            <person name="Srikantha T."/>
            <person name="Zeng Q."/>
            <person name="Berman J."/>
            <person name="Berriman M."/>
            <person name="Heitman J."/>
            <person name="Gow N.A."/>
            <person name="Lorenz M.C."/>
            <person name="Birren B.W."/>
            <person name="Kellis M."/>
            <person name="Cuomo C.A."/>
        </authorList>
    </citation>
    <scope>NUCLEOTIDE SEQUENCE [LARGE SCALE GENOMIC DNA]</scope>
    <source>
        <strain evidence="11">ATCC 6260 / CBS 566 / DSM 6381 / JCM 1539 / NBRC 10279 / NRRL Y-324</strain>
    </source>
</reference>
<keyword evidence="6 8" id="KW-0472">Membrane</keyword>
<dbReference type="OMA" id="RISMMIA"/>
<comment type="similarity">
    <text evidence="2 7">Belongs to the major facilitator superfamily. Sugar transporter (TC 2.A.1.1) family.</text>
</comment>
<evidence type="ECO:0000256" key="4">
    <source>
        <dbReference type="ARBA" id="ARBA00022692"/>
    </source>
</evidence>
<evidence type="ECO:0000256" key="1">
    <source>
        <dbReference type="ARBA" id="ARBA00004141"/>
    </source>
</evidence>
<dbReference type="InterPro" id="IPR005829">
    <property type="entry name" value="Sugar_transporter_CS"/>
</dbReference>
<feature type="transmembrane region" description="Helical" evidence="8">
    <location>
        <begin position="67"/>
        <end position="86"/>
    </location>
</feature>
<keyword evidence="11" id="KW-1185">Reference proteome</keyword>
<organism evidence="10 11">
    <name type="scientific">Meyerozyma guilliermondii (strain ATCC 6260 / CBS 566 / DSM 6381 / JCM 1539 / NBRC 10279 / NRRL Y-324)</name>
    <name type="common">Yeast</name>
    <name type="synonym">Candida guilliermondii</name>
    <dbReference type="NCBI Taxonomy" id="294746"/>
    <lineage>
        <taxon>Eukaryota</taxon>
        <taxon>Fungi</taxon>
        <taxon>Dikarya</taxon>
        <taxon>Ascomycota</taxon>
        <taxon>Saccharomycotina</taxon>
        <taxon>Pichiomycetes</taxon>
        <taxon>Debaryomycetaceae</taxon>
        <taxon>Meyerozyma</taxon>
    </lineage>
</organism>
<evidence type="ECO:0000256" key="2">
    <source>
        <dbReference type="ARBA" id="ARBA00010992"/>
    </source>
</evidence>
<keyword evidence="5 8" id="KW-1133">Transmembrane helix</keyword>
<keyword evidence="3 7" id="KW-0813">Transport</keyword>
<accession>A5DPD8</accession>
<feature type="transmembrane region" description="Helical" evidence="8">
    <location>
        <begin position="372"/>
        <end position="390"/>
    </location>
</feature>
<dbReference type="Pfam" id="PF00083">
    <property type="entry name" value="Sugar_tr"/>
    <property type="match status" value="1"/>
</dbReference>
<gene>
    <name evidence="10" type="ORF">PGUG_05139</name>
</gene>
<evidence type="ECO:0000256" key="3">
    <source>
        <dbReference type="ARBA" id="ARBA00022448"/>
    </source>
</evidence>
<evidence type="ECO:0000256" key="7">
    <source>
        <dbReference type="RuleBase" id="RU003346"/>
    </source>
</evidence>
<dbReference type="HOGENOM" id="CLU_001265_30_3_1"/>
<dbReference type="Proteomes" id="UP000001997">
    <property type="component" value="Unassembled WGS sequence"/>
</dbReference>
<protein>
    <recommendedName>
        <fullName evidence="9">Major facilitator superfamily (MFS) profile domain-containing protein</fullName>
    </recommendedName>
</protein>
<dbReference type="NCBIfam" id="TIGR00879">
    <property type="entry name" value="SP"/>
    <property type="match status" value="1"/>
</dbReference>
<dbReference type="PROSITE" id="PS50850">
    <property type="entry name" value="MFS"/>
    <property type="match status" value="1"/>
</dbReference>
<dbReference type="eggNOG" id="KOG0254">
    <property type="taxonomic scope" value="Eukaryota"/>
</dbReference>
<dbReference type="AlphaFoldDB" id="A5DPD8"/>
<dbReference type="EMBL" id="CH408160">
    <property type="protein sequence ID" value="EDK41041.2"/>
    <property type="molecule type" value="Genomic_DNA"/>
</dbReference>
<feature type="transmembrane region" description="Helical" evidence="8">
    <location>
        <begin position="463"/>
        <end position="480"/>
    </location>
</feature>
<keyword evidence="4 8" id="KW-0812">Transmembrane</keyword>
<dbReference type="GO" id="GO:0005351">
    <property type="term" value="F:carbohydrate:proton symporter activity"/>
    <property type="evidence" value="ECO:0007669"/>
    <property type="project" value="TreeGrafter"/>
</dbReference>
<dbReference type="InterPro" id="IPR005828">
    <property type="entry name" value="MFS_sugar_transport-like"/>
</dbReference>
<dbReference type="InterPro" id="IPR036259">
    <property type="entry name" value="MFS_trans_sf"/>
</dbReference>